<name>A0A3N1PUB4_9GAMM</name>
<dbReference type="Pfam" id="PF00728">
    <property type="entry name" value="Glyco_hydro_20"/>
    <property type="match status" value="1"/>
</dbReference>
<comment type="similarity">
    <text evidence="2">Belongs to the glycosyl hydrolase 20 family.</text>
</comment>
<dbReference type="Gene3D" id="3.20.20.80">
    <property type="entry name" value="Glycosidases"/>
    <property type="match status" value="1"/>
</dbReference>
<dbReference type="Pfam" id="PF02838">
    <property type="entry name" value="Glyco_hydro_20b"/>
    <property type="match status" value="1"/>
</dbReference>
<dbReference type="GO" id="GO:0030247">
    <property type="term" value="F:polysaccharide binding"/>
    <property type="evidence" value="ECO:0007669"/>
    <property type="project" value="InterPro"/>
</dbReference>
<dbReference type="InterPro" id="IPR004867">
    <property type="entry name" value="CHB_C_dom"/>
</dbReference>
<accession>A0A3N1PUB4</accession>
<feature type="chain" id="PRO_5018123229" description="beta-N-acetylhexosaminidase" evidence="9">
    <location>
        <begin position="18"/>
        <end position="803"/>
    </location>
</feature>
<evidence type="ECO:0000256" key="2">
    <source>
        <dbReference type="ARBA" id="ARBA00006285"/>
    </source>
</evidence>
<dbReference type="EMBL" id="RJUL01000001">
    <property type="protein sequence ID" value="ROQ30701.1"/>
    <property type="molecule type" value="Genomic_DNA"/>
</dbReference>
<evidence type="ECO:0000256" key="4">
    <source>
        <dbReference type="ARBA" id="ARBA00022801"/>
    </source>
</evidence>
<evidence type="ECO:0000256" key="1">
    <source>
        <dbReference type="ARBA" id="ARBA00001231"/>
    </source>
</evidence>
<dbReference type="InterPro" id="IPR008965">
    <property type="entry name" value="CBM2/CBM3_carb-bd_dom_sf"/>
</dbReference>
<dbReference type="SUPFAM" id="SSF55545">
    <property type="entry name" value="beta-N-acetylhexosaminidase-like domain"/>
    <property type="match status" value="1"/>
</dbReference>
<evidence type="ECO:0000256" key="9">
    <source>
        <dbReference type="SAM" id="SignalP"/>
    </source>
</evidence>
<evidence type="ECO:0000256" key="3">
    <source>
        <dbReference type="ARBA" id="ARBA00012663"/>
    </source>
</evidence>
<evidence type="ECO:0000256" key="8">
    <source>
        <dbReference type="PIRSR" id="PIRSR625705-1"/>
    </source>
</evidence>
<dbReference type="InterPro" id="IPR004866">
    <property type="entry name" value="CHB/HEX_N_dom"/>
</dbReference>
<evidence type="ECO:0000256" key="6">
    <source>
        <dbReference type="ARBA" id="ARBA00030512"/>
    </source>
</evidence>
<dbReference type="InterPro" id="IPR015883">
    <property type="entry name" value="Glyco_hydro_20_cat"/>
</dbReference>
<dbReference type="PRINTS" id="PR00738">
    <property type="entry name" value="GLHYDRLASE20"/>
</dbReference>
<feature type="active site" description="Proton donor" evidence="8">
    <location>
        <position position="497"/>
    </location>
</feature>
<dbReference type="SUPFAM" id="SSF81296">
    <property type="entry name" value="E set domains"/>
    <property type="match status" value="1"/>
</dbReference>
<keyword evidence="12" id="KW-1185">Reference proteome</keyword>
<dbReference type="InterPro" id="IPR025705">
    <property type="entry name" value="Beta_hexosaminidase_sua/sub"/>
</dbReference>
<dbReference type="Gene3D" id="2.60.40.290">
    <property type="match status" value="1"/>
</dbReference>
<dbReference type="GO" id="GO:0005975">
    <property type="term" value="P:carbohydrate metabolic process"/>
    <property type="evidence" value="ECO:0007669"/>
    <property type="project" value="InterPro"/>
</dbReference>
<comment type="catalytic activity">
    <reaction evidence="1">
        <text>Hydrolysis of terminal non-reducing N-acetyl-D-hexosamine residues in N-acetyl-beta-D-hexosaminides.</text>
        <dbReference type="EC" id="3.2.1.52"/>
    </reaction>
</comment>
<dbReference type="InterPro" id="IPR012291">
    <property type="entry name" value="CBM2_carb-bd_dom_sf"/>
</dbReference>
<dbReference type="RefSeq" id="WP_123420483.1">
    <property type="nucleotide sequence ID" value="NZ_RJUL01000001.1"/>
</dbReference>
<dbReference type="SUPFAM" id="SSF49384">
    <property type="entry name" value="Carbohydrate-binding domain"/>
    <property type="match status" value="1"/>
</dbReference>
<feature type="domain" description="Chitobiase/beta-hexosaminidases N-terminal" evidence="10">
    <location>
        <begin position="28"/>
        <end position="186"/>
    </location>
</feature>
<evidence type="ECO:0000256" key="7">
    <source>
        <dbReference type="ARBA" id="ARBA00033000"/>
    </source>
</evidence>
<evidence type="ECO:0000259" key="10">
    <source>
        <dbReference type="SMART" id="SM01081"/>
    </source>
</evidence>
<keyword evidence="5" id="KW-0326">Glycosidase</keyword>
<dbReference type="InterPro" id="IPR014756">
    <property type="entry name" value="Ig_E-set"/>
</dbReference>
<dbReference type="AlphaFoldDB" id="A0A3N1PUB4"/>
<dbReference type="GO" id="GO:0030203">
    <property type="term" value="P:glycosaminoglycan metabolic process"/>
    <property type="evidence" value="ECO:0007669"/>
    <property type="project" value="TreeGrafter"/>
</dbReference>
<dbReference type="InterPro" id="IPR017853">
    <property type="entry name" value="GH"/>
</dbReference>
<feature type="signal peptide" evidence="9">
    <location>
        <begin position="1"/>
        <end position="17"/>
    </location>
</feature>
<dbReference type="EC" id="3.2.1.52" evidence="3"/>
<dbReference type="PANTHER" id="PTHR22600:SF57">
    <property type="entry name" value="BETA-N-ACETYLHEXOSAMINIDASE"/>
    <property type="match status" value="1"/>
</dbReference>
<reference evidence="11 12" key="1">
    <citation type="submission" date="2018-11" db="EMBL/GenBank/DDBJ databases">
        <title>Genomic Encyclopedia of Type Strains, Phase IV (KMG-IV): sequencing the most valuable type-strain genomes for metagenomic binning, comparative biology and taxonomic classification.</title>
        <authorList>
            <person name="Goeker M."/>
        </authorList>
    </citation>
    <scope>NUCLEOTIDE SEQUENCE [LARGE SCALE GENOMIC DNA]</scope>
    <source>
        <strain evidence="11 12">DSM 21945</strain>
    </source>
</reference>
<organism evidence="11 12">
    <name type="scientific">Gallaecimonas pentaromativorans</name>
    <dbReference type="NCBI Taxonomy" id="584787"/>
    <lineage>
        <taxon>Bacteria</taxon>
        <taxon>Pseudomonadati</taxon>
        <taxon>Pseudomonadota</taxon>
        <taxon>Gammaproteobacteria</taxon>
        <taxon>Enterobacterales</taxon>
        <taxon>Gallaecimonadaceae</taxon>
        <taxon>Gallaecimonas</taxon>
    </lineage>
</organism>
<dbReference type="SUPFAM" id="SSF51445">
    <property type="entry name" value="(Trans)glycosidases"/>
    <property type="match status" value="1"/>
</dbReference>
<dbReference type="PANTHER" id="PTHR22600">
    <property type="entry name" value="BETA-HEXOSAMINIDASE"/>
    <property type="match status" value="1"/>
</dbReference>
<protein>
    <recommendedName>
        <fullName evidence="3">beta-N-acetylhexosaminidase</fullName>
        <ecNumber evidence="3">3.2.1.52</ecNumber>
    </recommendedName>
    <alternativeName>
        <fullName evidence="6">Beta-N-acetylhexosaminidase</fullName>
    </alternativeName>
    <alternativeName>
        <fullName evidence="7">N-acetyl-beta-glucosaminidase</fullName>
    </alternativeName>
</protein>
<sequence length="803" mass="88320">MKLTALPLLLAPFMASALTQPQLDKMAAGLEVQYQVLAQSGAKACAKDLGDGHCFKARLTLTLPFDQPDTHWQLYLGLVNPVQSFTSDSLAIRHLNGDLHQITPKVPFEKGHPLHIDWYASFWQLSYGDSLPNFYLAAPGLKPALLAATRSVPGAVLPHQEMPFIKGELPHKRTLDDDTPVADANWYYGRYPEPVPASEIALLPNAAKVVAKGGRVKTHGFALDAKLAALTGLPASPDGLAVATRIEPDLGSEAYQLNIDNSGVTLAAGDEAGRFYGLETLSQLFDGASLPVVHIEDAPRYGFRGLHLDLARNFLGKAFVLQLIEEMAALKLNKLHLHLADDEGWRLAIPDLPELTAVASKRCHDLSERHCLLPMLGAGPVSTSRDGYLSVADYQDILKAAKARHIEVIPSLDMPGHSRAAIKAMEARFQATGDSQYRLVEPADSTRYQSVQYYNDNTLNPCLASTYAFTGKVFSALKAIHQQAGVPLKRYHIGADETAGAWADSPACRQLIKAGKVANTGQLLPYFLEKVTAQLDNLGIEAAAWSDGLEKVAREHLPAHVQANVWTPLYWGGEKVAHQMANAGFDVVYSFPELTYFDFPAAPDPQEPGYYWGTRYLDAAKLYAFMPDKLAANASQFKDRQQHPYQADHWPLEKPQNIKGIQAQLWSETVRSPAQAWYRLLPRLAIMADKAWHKAPWEALEGDARQQGEAAGYAQLSATISRHWLARWDKKALPYRIGPVGAEKRGNTYRLRATLPGLTIQVKPKGQDNWQSWQPGMALSAPFAARALTNTGRAGRAIWVNPQ</sequence>
<dbReference type="Proteomes" id="UP000268033">
    <property type="component" value="Unassembled WGS sequence"/>
</dbReference>
<dbReference type="GO" id="GO:0016020">
    <property type="term" value="C:membrane"/>
    <property type="evidence" value="ECO:0007669"/>
    <property type="project" value="TreeGrafter"/>
</dbReference>
<dbReference type="Pfam" id="PF03173">
    <property type="entry name" value="CHB_HEX"/>
    <property type="match status" value="1"/>
</dbReference>
<gene>
    <name evidence="11" type="ORF">EDC28_101390</name>
</gene>
<dbReference type="InterPro" id="IPR029018">
    <property type="entry name" value="Hex-like_dom2"/>
</dbReference>
<evidence type="ECO:0000313" key="12">
    <source>
        <dbReference type="Proteomes" id="UP000268033"/>
    </source>
</evidence>
<evidence type="ECO:0000313" key="11">
    <source>
        <dbReference type="EMBL" id="ROQ30701.1"/>
    </source>
</evidence>
<keyword evidence="4" id="KW-0378">Hydrolase</keyword>
<dbReference type="Gene3D" id="3.30.379.10">
    <property type="entry name" value="Chitobiase/beta-hexosaminidase domain 2-like"/>
    <property type="match status" value="1"/>
</dbReference>
<dbReference type="Pfam" id="PF03174">
    <property type="entry name" value="CHB_HEX_C"/>
    <property type="match status" value="1"/>
</dbReference>
<dbReference type="GO" id="GO:0004563">
    <property type="term" value="F:beta-N-acetylhexosaminidase activity"/>
    <property type="evidence" value="ECO:0007669"/>
    <property type="project" value="UniProtKB-EC"/>
</dbReference>
<comment type="caution">
    <text evidence="11">The sequence shown here is derived from an EMBL/GenBank/DDBJ whole genome shotgun (WGS) entry which is preliminary data.</text>
</comment>
<keyword evidence="9" id="KW-0732">Signal</keyword>
<dbReference type="InterPro" id="IPR015882">
    <property type="entry name" value="HEX_bac_N"/>
</dbReference>
<dbReference type="SMART" id="SM01081">
    <property type="entry name" value="CHB_HEX"/>
    <property type="match status" value="1"/>
</dbReference>
<proteinExistence type="inferred from homology"/>
<dbReference type="STRING" id="584787.GCA_001247655_03712"/>
<evidence type="ECO:0000256" key="5">
    <source>
        <dbReference type="ARBA" id="ARBA00023295"/>
    </source>
</evidence>